<keyword evidence="7" id="KW-1185">Reference proteome</keyword>
<accession>A0A9K3CR50</accession>
<dbReference type="InterPro" id="IPR036388">
    <property type="entry name" value="WH-like_DNA-bd_sf"/>
</dbReference>
<gene>
    <name evidence="6" type="ORF">KIPB_001690</name>
</gene>
<dbReference type="OrthoDB" id="118550at2759"/>
<dbReference type="GO" id="GO:0005634">
    <property type="term" value="C:nucleus"/>
    <property type="evidence" value="ECO:0007669"/>
    <property type="project" value="UniProtKB-ARBA"/>
</dbReference>
<evidence type="ECO:0000256" key="1">
    <source>
        <dbReference type="ARBA" id="ARBA00023015"/>
    </source>
</evidence>
<evidence type="ECO:0000259" key="5">
    <source>
        <dbReference type="PROSITE" id="PS50934"/>
    </source>
</evidence>
<evidence type="ECO:0000256" key="2">
    <source>
        <dbReference type="ARBA" id="ARBA00023163"/>
    </source>
</evidence>
<evidence type="ECO:0000256" key="4">
    <source>
        <dbReference type="SAM" id="MobiDB-lite"/>
    </source>
</evidence>
<dbReference type="InterPro" id="IPR007526">
    <property type="entry name" value="SWIRM"/>
</dbReference>
<name>A0A9K3CR50_9EUKA</name>
<dbReference type="AlphaFoldDB" id="A0A9K3CR50"/>
<dbReference type="FunFam" id="1.10.10.10:FF:000020">
    <property type="entry name" value="SWI/SNF complex subunit SMARCC2 isoform c"/>
    <property type="match status" value="1"/>
</dbReference>
<evidence type="ECO:0000313" key="6">
    <source>
        <dbReference type="EMBL" id="GIQ80828.1"/>
    </source>
</evidence>
<proteinExistence type="predicted"/>
<dbReference type="Gene3D" id="1.10.10.10">
    <property type="entry name" value="Winged helix-like DNA-binding domain superfamily/Winged helix DNA-binding domain"/>
    <property type="match status" value="1"/>
</dbReference>
<dbReference type="SUPFAM" id="SSF52540">
    <property type="entry name" value="P-loop containing nucleoside triphosphate hydrolases"/>
    <property type="match status" value="1"/>
</dbReference>
<protein>
    <recommendedName>
        <fullName evidence="5">SWIRM domain-containing protein</fullName>
    </recommendedName>
</protein>
<dbReference type="Gene3D" id="3.40.50.300">
    <property type="entry name" value="P-loop containing nucleotide triphosphate hydrolases"/>
    <property type="match status" value="1"/>
</dbReference>
<evidence type="ECO:0000256" key="3">
    <source>
        <dbReference type="ARBA" id="ARBA00023242"/>
    </source>
</evidence>
<dbReference type="PROSITE" id="PS50934">
    <property type="entry name" value="SWIRM"/>
    <property type="match status" value="1"/>
</dbReference>
<sequence>MSSHLPWIEKHRPKTLNDVVGHRDAIDRLRVIAQHGNIPNLLLTGTGVPFSVLTDTTPAPSGGLFSVLKTVADHRRSQGLPPVHEWTNTAWEAVYPALYAMLLSRGHVVTERVFMDPSVSLVSRALMTRQVQQMRGIVVDTAQEAGVVVRVAPSDAALPRRVSLPSPSLSVDVPLDQLGVRIPRDSDTSLGPMLAEDAMASETHTDQTQEGVAVHIRRTPASVYASVPRQDLLDYRMERLSLSYDAALLPDHPPLRGDCAHFGGLDSVSLPSSLAGERYSSGDEVIEVPPEWIDDSHAANEWVDPADYIPVRQEELGAAPPPPLPLMTVSLRLPADPTKPGATPKVTSKKGKKGQRKRASKAAGGEDQLTLGLDRVRLMKELVDLAPSGSVQSVHAHRQLRMDIDSATNEEAADERAEEYDALCTRIPNPELRVEEGGGGASGERPPETDPLYNNVFVPVFGAFFDPKGIAQEEREALPMFFDGTFPSYTPERYMEWRNAIVSAYRTDPSTNLTFTAVRRTLSGEACSMMRIYRFLERKGLINYRPSPQDIRKLKDCLSMPLEPIADNVRSYNPFPSSDVGGDTHAPQPVQAVRTMPPSVQPSATAVNLALSLSLPTGDTERTAALAPLPGLAAHLAAEQTRQAEGEVERERLLGLVRGEGHSLPLTSWSALLKAERERAGEGMEVNSTPSTPSVSDLVRAVLRLDQSDLSRTPDTPLSSLPPPSDPLSASTFDLLSSLPSYSHSALSAICHSASRAAVDAAYSALLASPDVTPSHVLQACDGHDTVSDAQQAQAPASLLSLSQAEVQAMLERGTLRRGDYLVWKKEREKQAMDAEEASLLERLMQVEAGISRLSAE</sequence>
<dbReference type="InterPro" id="IPR027417">
    <property type="entry name" value="P-loop_NTPase"/>
</dbReference>
<comment type="caution">
    <text evidence="6">The sequence shown here is derived from an EMBL/GenBank/DDBJ whole genome shotgun (WGS) entry which is preliminary data.</text>
</comment>
<evidence type="ECO:0000313" key="7">
    <source>
        <dbReference type="Proteomes" id="UP000265618"/>
    </source>
</evidence>
<dbReference type="Proteomes" id="UP000265618">
    <property type="component" value="Unassembled WGS sequence"/>
</dbReference>
<keyword evidence="1" id="KW-0805">Transcription regulation</keyword>
<feature type="domain" description="SWIRM" evidence="5">
    <location>
        <begin position="456"/>
        <end position="553"/>
    </location>
</feature>
<dbReference type="InterPro" id="IPR009057">
    <property type="entry name" value="Homeodomain-like_sf"/>
</dbReference>
<organism evidence="6 7">
    <name type="scientific">Kipferlia bialata</name>
    <dbReference type="NCBI Taxonomy" id="797122"/>
    <lineage>
        <taxon>Eukaryota</taxon>
        <taxon>Metamonada</taxon>
        <taxon>Carpediemonas-like organisms</taxon>
        <taxon>Kipferlia</taxon>
    </lineage>
</organism>
<feature type="compositionally biased region" description="Basic residues" evidence="4">
    <location>
        <begin position="347"/>
        <end position="360"/>
    </location>
</feature>
<dbReference type="Pfam" id="PF04433">
    <property type="entry name" value="SWIRM"/>
    <property type="match status" value="1"/>
</dbReference>
<keyword evidence="3" id="KW-0539">Nucleus</keyword>
<feature type="region of interest" description="Disordered" evidence="4">
    <location>
        <begin position="333"/>
        <end position="366"/>
    </location>
</feature>
<dbReference type="SUPFAM" id="SSF46689">
    <property type="entry name" value="Homeodomain-like"/>
    <property type="match status" value="1"/>
</dbReference>
<reference evidence="6 7" key="1">
    <citation type="journal article" date="2018" name="PLoS ONE">
        <title>The draft genome of Kipferlia bialata reveals reductive genome evolution in fornicate parasites.</title>
        <authorList>
            <person name="Tanifuji G."/>
            <person name="Takabayashi S."/>
            <person name="Kume K."/>
            <person name="Takagi M."/>
            <person name="Nakayama T."/>
            <person name="Kamikawa R."/>
            <person name="Inagaki Y."/>
            <person name="Hashimoto T."/>
        </authorList>
    </citation>
    <scope>NUCLEOTIDE SEQUENCE [LARGE SCALE GENOMIC DNA]</scope>
    <source>
        <strain evidence="6">NY0173</strain>
    </source>
</reference>
<keyword evidence="2" id="KW-0804">Transcription</keyword>
<dbReference type="EMBL" id="BDIP01000250">
    <property type="protein sequence ID" value="GIQ80828.1"/>
    <property type="molecule type" value="Genomic_DNA"/>
</dbReference>